<evidence type="ECO:0000313" key="4">
    <source>
        <dbReference type="RefSeq" id="XP_014663581.1"/>
    </source>
</evidence>
<keyword evidence="3" id="KW-1185">Reference proteome</keyword>
<feature type="domain" description="EGF-like" evidence="2">
    <location>
        <begin position="358"/>
        <end position="371"/>
    </location>
</feature>
<accession>A0ABM1DUG0</accession>
<reference evidence="4" key="1">
    <citation type="submission" date="2025-08" db="UniProtKB">
        <authorList>
            <consortium name="RefSeq"/>
        </authorList>
    </citation>
    <scope>IDENTIFICATION</scope>
</reference>
<dbReference type="InterPro" id="IPR000742">
    <property type="entry name" value="EGF"/>
</dbReference>
<organism evidence="3 4">
    <name type="scientific">Priapulus caudatus</name>
    <name type="common">Priapulid worm</name>
    <dbReference type="NCBI Taxonomy" id="37621"/>
    <lineage>
        <taxon>Eukaryota</taxon>
        <taxon>Metazoa</taxon>
        <taxon>Ecdysozoa</taxon>
        <taxon>Scalidophora</taxon>
        <taxon>Priapulida</taxon>
        <taxon>Priapulimorpha</taxon>
        <taxon>Priapulimorphida</taxon>
        <taxon>Priapulidae</taxon>
        <taxon>Priapulus</taxon>
    </lineage>
</organism>
<dbReference type="RefSeq" id="XP_014663581.1">
    <property type="nucleotide sequence ID" value="XM_014808095.1"/>
</dbReference>
<proteinExistence type="predicted"/>
<sequence length="447" mass="48266">MLPVVAGLQTYGETPPPTNYTYAQPAAGSYTSGQVGGNSYGGVVQTGTYAAGTAAVSVQESPVQNSYAVEQPPATYVRETSPSSGSVSSYDQLPTSYGSRVSAALPTSYGQTPAQATVSAPHIAGQQYDQAATSYAGPSDQRALLTDVRNSYLADISSGHQVVLPDVNRNVVQRYGSGIDNIIRDIDVTCDPLCRSMDIKIDFTSKLPTKIKLVTPGYNPREKNDNCYFEGGNTERAFFGISLFGCGTTELVNDERQLVQYNNVLKLKLENSGEERQYPIACSISSDERVKMISYLGKLLKDRPKNETGPNIAIPNYCLHLSEVKNKLTDLRAGDSCLLNHQCPPHAMCLPYGGIRICQCSMGWTNYGGRCKSVPRDGDVCYTSEDCKREQASYGCSSGQRVCRIRVEVGGHCMDNAECGPPHRYCRADSNTCACNPNSSAARCSEG</sequence>
<name>A0ABM1DUG0_PRICU</name>
<dbReference type="Proteomes" id="UP000695022">
    <property type="component" value="Unplaced"/>
</dbReference>
<evidence type="ECO:0000313" key="3">
    <source>
        <dbReference type="Proteomes" id="UP000695022"/>
    </source>
</evidence>
<dbReference type="PROSITE" id="PS01186">
    <property type="entry name" value="EGF_2"/>
    <property type="match status" value="1"/>
</dbReference>
<feature type="region of interest" description="Disordered" evidence="1">
    <location>
        <begin position="69"/>
        <end position="92"/>
    </location>
</feature>
<protein>
    <submittedName>
        <fullName evidence="4">Uncharacterized protein LOC106806225</fullName>
    </submittedName>
</protein>
<feature type="compositionally biased region" description="Polar residues" evidence="1">
    <location>
        <begin position="78"/>
        <end position="92"/>
    </location>
</feature>
<gene>
    <name evidence="4" type="primary">LOC106806225</name>
</gene>
<dbReference type="GeneID" id="106806225"/>
<evidence type="ECO:0000259" key="2">
    <source>
        <dbReference type="PROSITE" id="PS01186"/>
    </source>
</evidence>
<evidence type="ECO:0000256" key="1">
    <source>
        <dbReference type="SAM" id="MobiDB-lite"/>
    </source>
</evidence>